<reference evidence="7" key="2">
    <citation type="journal article" date="2021" name="Sci. Rep.">
        <title>The distribution of antibiotic resistance genes in chicken gut microbiota commensals.</title>
        <authorList>
            <person name="Juricova H."/>
            <person name="Matiasovicova J."/>
            <person name="Kubasova T."/>
            <person name="Cejkova D."/>
            <person name="Rychlik I."/>
        </authorList>
    </citation>
    <scope>NUCLEOTIDE SEQUENCE</scope>
    <source>
        <strain evidence="7">An559</strain>
    </source>
</reference>
<keyword evidence="8" id="KW-1185">Reference proteome</keyword>
<dbReference type="InterPro" id="IPR005538">
    <property type="entry name" value="LrgA/CidA"/>
</dbReference>
<evidence type="ECO:0000256" key="4">
    <source>
        <dbReference type="ARBA" id="ARBA00022989"/>
    </source>
</evidence>
<evidence type="ECO:0000256" key="1">
    <source>
        <dbReference type="ARBA" id="ARBA00004651"/>
    </source>
</evidence>
<feature type="transmembrane region" description="Helical" evidence="6">
    <location>
        <begin position="59"/>
        <end position="78"/>
    </location>
</feature>
<evidence type="ECO:0000313" key="8">
    <source>
        <dbReference type="Proteomes" id="UP000774750"/>
    </source>
</evidence>
<organism evidence="7 8">
    <name type="scientific">Merdimmobilis hominis</name>
    <dbReference type="NCBI Taxonomy" id="2897707"/>
    <lineage>
        <taxon>Bacteria</taxon>
        <taxon>Bacillati</taxon>
        <taxon>Bacillota</taxon>
        <taxon>Clostridia</taxon>
        <taxon>Eubacteriales</taxon>
        <taxon>Oscillospiraceae</taxon>
        <taxon>Merdimmobilis</taxon>
    </lineage>
</organism>
<proteinExistence type="predicted"/>
<dbReference type="RefSeq" id="WP_204446777.1">
    <property type="nucleotide sequence ID" value="NZ_JACJKY010000012.1"/>
</dbReference>
<comment type="subcellular location">
    <subcellularLocation>
        <location evidence="1">Cell membrane</location>
        <topology evidence="1">Multi-pass membrane protein</topology>
    </subcellularLocation>
</comment>
<protein>
    <submittedName>
        <fullName evidence="7">CidA/LrgA family protein</fullName>
    </submittedName>
</protein>
<evidence type="ECO:0000256" key="3">
    <source>
        <dbReference type="ARBA" id="ARBA00022692"/>
    </source>
</evidence>
<keyword evidence="4 6" id="KW-1133">Transmembrane helix</keyword>
<keyword evidence="3 6" id="KW-0812">Transmembrane</keyword>
<name>A0A938X744_9FIRM</name>
<evidence type="ECO:0000256" key="6">
    <source>
        <dbReference type="SAM" id="Phobius"/>
    </source>
</evidence>
<dbReference type="Pfam" id="PF03788">
    <property type="entry name" value="LrgA"/>
    <property type="match status" value="1"/>
</dbReference>
<feature type="transmembrane region" description="Helical" evidence="6">
    <location>
        <begin position="84"/>
        <end position="111"/>
    </location>
</feature>
<comment type="caution">
    <text evidence="7">The sequence shown here is derived from an EMBL/GenBank/DDBJ whole genome shotgun (WGS) entry which is preliminary data.</text>
</comment>
<dbReference type="GO" id="GO:0005886">
    <property type="term" value="C:plasma membrane"/>
    <property type="evidence" value="ECO:0007669"/>
    <property type="project" value="UniProtKB-SubCell"/>
</dbReference>
<evidence type="ECO:0000256" key="2">
    <source>
        <dbReference type="ARBA" id="ARBA00022475"/>
    </source>
</evidence>
<feature type="transmembrane region" description="Helical" evidence="6">
    <location>
        <begin position="27"/>
        <end position="47"/>
    </location>
</feature>
<dbReference type="PANTHER" id="PTHR33931:SF2">
    <property type="entry name" value="HOLIN-LIKE PROTEIN CIDA"/>
    <property type="match status" value="1"/>
</dbReference>
<dbReference type="AlphaFoldDB" id="A0A938X744"/>
<keyword evidence="5 6" id="KW-0472">Membrane</keyword>
<gene>
    <name evidence="7" type="ORF">H6A12_08315</name>
</gene>
<dbReference type="PANTHER" id="PTHR33931">
    <property type="entry name" value="HOLIN-LIKE PROTEIN CIDA-RELATED"/>
    <property type="match status" value="1"/>
</dbReference>
<keyword evidence="2" id="KW-1003">Cell membrane</keyword>
<sequence length="129" mass="14434">MKILLQIGIVFLVCLVGEWISAVLPFAFPGSVIAMILLFLLLLCKVLKVEHIEQKASFVLNNMAFFFIPAGVGMMEYFDVLGTYLVPFLVICTVSTVLTFAVTAWTVTGVMRLQTWILSRKEKQNGKLD</sequence>
<dbReference type="Proteomes" id="UP000774750">
    <property type="component" value="Unassembled WGS sequence"/>
</dbReference>
<accession>A0A938X744</accession>
<evidence type="ECO:0000313" key="7">
    <source>
        <dbReference type="EMBL" id="MBM6921155.1"/>
    </source>
</evidence>
<reference evidence="7" key="1">
    <citation type="submission" date="2020-08" db="EMBL/GenBank/DDBJ databases">
        <authorList>
            <person name="Cejkova D."/>
            <person name="Kubasova T."/>
            <person name="Jahodarova E."/>
            <person name="Rychlik I."/>
        </authorList>
    </citation>
    <scope>NUCLEOTIDE SEQUENCE</scope>
    <source>
        <strain evidence="7">An559</strain>
    </source>
</reference>
<dbReference type="EMBL" id="JACJKY010000012">
    <property type="protein sequence ID" value="MBM6921155.1"/>
    <property type="molecule type" value="Genomic_DNA"/>
</dbReference>
<evidence type="ECO:0000256" key="5">
    <source>
        <dbReference type="ARBA" id="ARBA00023136"/>
    </source>
</evidence>